<dbReference type="EMBL" id="JBANRG010000088">
    <property type="protein sequence ID" value="KAK7437134.1"/>
    <property type="molecule type" value="Genomic_DNA"/>
</dbReference>
<evidence type="ECO:0000313" key="2">
    <source>
        <dbReference type="EMBL" id="KAK7437134.1"/>
    </source>
</evidence>
<sequence>MTFEAKGEEYTWSMFSDSGRVELSLGEETVAWFERERRFIEDGKSKSHKPHIAILPAGEKVMDEIIVSAVIMEQKTRHSNKDISPQTPSYNMISSGFSAV</sequence>
<protein>
    <recommendedName>
        <fullName evidence="1">DUF6593 domain-containing protein</fullName>
    </recommendedName>
</protein>
<reference evidence="2 3" key="1">
    <citation type="submission" date="2024-01" db="EMBL/GenBank/DDBJ databases">
        <title>A draft genome for the cacao thread blight pathogen Marasmiellus scandens.</title>
        <authorList>
            <person name="Baruah I.K."/>
            <person name="Leung J."/>
            <person name="Bukari Y."/>
            <person name="Amoako-Attah I."/>
            <person name="Meinhardt L.W."/>
            <person name="Bailey B.A."/>
            <person name="Cohen S.P."/>
        </authorList>
    </citation>
    <scope>NUCLEOTIDE SEQUENCE [LARGE SCALE GENOMIC DNA]</scope>
    <source>
        <strain evidence="2 3">GH-19</strain>
    </source>
</reference>
<comment type="caution">
    <text evidence="2">The sequence shown here is derived from an EMBL/GenBank/DDBJ whole genome shotgun (WGS) entry which is preliminary data.</text>
</comment>
<proteinExistence type="predicted"/>
<keyword evidence="3" id="KW-1185">Reference proteome</keyword>
<name>A0ABR1INA3_9AGAR</name>
<accession>A0ABR1INA3</accession>
<feature type="domain" description="DUF6593" evidence="1">
    <location>
        <begin position="2"/>
        <end position="77"/>
    </location>
</feature>
<dbReference type="Pfam" id="PF20236">
    <property type="entry name" value="DUF6593"/>
    <property type="match status" value="1"/>
</dbReference>
<evidence type="ECO:0000313" key="3">
    <source>
        <dbReference type="Proteomes" id="UP001498398"/>
    </source>
</evidence>
<organism evidence="2 3">
    <name type="scientific">Marasmiellus scandens</name>
    <dbReference type="NCBI Taxonomy" id="2682957"/>
    <lineage>
        <taxon>Eukaryota</taxon>
        <taxon>Fungi</taxon>
        <taxon>Dikarya</taxon>
        <taxon>Basidiomycota</taxon>
        <taxon>Agaricomycotina</taxon>
        <taxon>Agaricomycetes</taxon>
        <taxon>Agaricomycetidae</taxon>
        <taxon>Agaricales</taxon>
        <taxon>Marasmiineae</taxon>
        <taxon>Omphalotaceae</taxon>
        <taxon>Marasmiellus</taxon>
    </lineage>
</organism>
<evidence type="ECO:0000259" key="1">
    <source>
        <dbReference type="Pfam" id="PF20236"/>
    </source>
</evidence>
<dbReference type="InterPro" id="IPR046528">
    <property type="entry name" value="DUF6593"/>
</dbReference>
<dbReference type="Proteomes" id="UP001498398">
    <property type="component" value="Unassembled WGS sequence"/>
</dbReference>
<gene>
    <name evidence="2" type="ORF">VKT23_018757</name>
</gene>